<proteinExistence type="predicted"/>
<protein>
    <submittedName>
        <fullName evidence="1">Uncharacterized protein</fullName>
    </submittedName>
</protein>
<dbReference type="Proteomes" id="UP000324800">
    <property type="component" value="Unassembled WGS sequence"/>
</dbReference>
<evidence type="ECO:0000313" key="2">
    <source>
        <dbReference type="Proteomes" id="UP000324800"/>
    </source>
</evidence>
<organism evidence="1 2">
    <name type="scientific">Streblomastix strix</name>
    <dbReference type="NCBI Taxonomy" id="222440"/>
    <lineage>
        <taxon>Eukaryota</taxon>
        <taxon>Metamonada</taxon>
        <taxon>Preaxostyla</taxon>
        <taxon>Oxymonadida</taxon>
        <taxon>Streblomastigidae</taxon>
        <taxon>Streblomastix</taxon>
    </lineage>
</organism>
<dbReference type="EMBL" id="SNRW01034704">
    <property type="protein sequence ID" value="KAA6355383.1"/>
    <property type="molecule type" value="Genomic_DNA"/>
</dbReference>
<feature type="non-terminal residue" evidence="1">
    <location>
        <position position="1"/>
    </location>
</feature>
<reference evidence="1 2" key="1">
    <citation type="submission" date="2019-03" db="EMBL/GenBank/DDBJ databases">
        <title>Single cell metagenomics reveals metabolic interactions within the superorganism composed of flagellate Streblomastix strix and complex community of Bacteroidetes bacteria on its surface.</title>
        <authorList>
            <person name="Treitli S.C."/>
            <person name="Kolisko M."/>
            <person name="Husnik F."/>
            <person name="Keeling P."/>
            <person name="Hampl V."/>
        </authorList>
    </citation>
    <scope>NUCLEOTIDE SEQUENCE [LARGE SCALE GENOMIC DNA]</scope>
    <source>
        <strain evidence="1">ST1C</strain>
    </source>
</reference>
<dbReference type="AlphaFoldDB" id="A0A5J4TC55"/>
<comment type="caution">
    <text evidence="1">The sequence shown here is derived from an EMBL/GenBank/DDBJ whole genome shotgun (WGS) entry which is preliminary data.</text>
</comment>
<gene>
    <name evidence="1" type="ORF">EZS28_049089</name>
</gene>
<evidence type="ECO:0000313" key="1">
    <source>
        <dbReference type="EMBL" id="KAA6355383.1"/>
    </source>
</evidence>
<accession>A0A5J4TC55</accession>
<sequence length="169" mass="19006">DEHMTKESAHFILSGPQLIRVVAYTYEVPESQVEIVIEDETCCSKFCHDGIETITDIAISNVNILTLDVDKVNLLQQVSSSITISTQLSGTSNIDDRRRTQIYYTGYDSFSNGESTSTIERIAAVSLGEQISFVDVGYRSRQVIDGEMLLKIKLQFNYFVLVHEDQAKN</sequence>
<name>A0A5J4TC55_9EUKA</name>